<dbReference type="Proteomes" id="UP000016930">
    <property type="component" value="Unassembled WGS sequence"/>
</dbReference>
<reference evidence="1 2" key="1">
    <citation type="journal article" date="2012" name="Proc. Natl. Acad. Sci. U.S.A.">
        <title>Comparative genomics of Ceriporiopsis subvermispora and Phanerochaete chrysosporium provide insight into selective ligninolysis.</title>
        <authorList>
            <person name="Fernandez-Fueyo E."/>
            <person name="Ruiz-Duenas F.J."/>
            <person name="Ferreira P."/>
            <person name="Floudas D."/>
            <person name="Hibbett D.S."/>
            <person name="Canessa P."/>
            <person name="Larrondo L.F."/>
            <person name="James T.Y."/>
            <person name="Seelenfreund D."/>
            <person name="Lobos S."/>
            <person name="Polanco R."/>
            <person name="Tello M."/>
            <person name="Honda Y."/>
            <person name="Watanabe T."/>
            <person name="Watanabe T."/>
            <person name="Ryu J.S."/>
            <person name="Kubicek C.P."/>
            <person name="Schmoll M."/>
            <person name="Gaskell J."/>
            <person name="Hammel K.E."/>
            <person name="St John F.J."/>
            <person name="Vanden Wymelenberg A."/>
            <person name="Sabat G."/>
            <person name="Splinter BonDurant S."/>
            <person name="Syed K."/>
            <person name="Yadav J.S."/>
            <person name="Doddapaneni H."/>
            <person name="Subramanian V."/>
            <person name="Lavin J.L."/>
            <person name="Oguiza J.A."/>
            <person name="Perez G."/>
            <person name="Pisabarro A.G."/>
            <person name="Ramirez L."/>
            <person name="Santoyo F."/>
            <person name="Master E."/>
            <person name="Coutinho P.M."/>
            <person name="Henrissat B."/>
            <person name="Lombard V."/>
            <person name="Magnuson J.K."/>
            <person name="Kuees U."/>
            <person name="Hori C."/>
            <person name="Igarashi K."/>
            <person name="Samejima M."/>
            <person name="Held B.W."/>
            <person name="Barry K.W."/>
            <person name="LaButti K.M."/>
            <person name="Lapidus A."/>
            <person name="Lindquist E.A."/>
            <person name="Lucas S.M."/>
            <person name="Riley R."/>
            <person name="Salamov A.A."/>
            <person name="Hoffmeister D."/>
            <person name="Schwenk D."/>
            <person name="Hadar Y."/>
            <person name="Yarden O."/>
            <person name="de Vries R.P."/>
            <person name="Wiebenga A."/>
            <person name="Stenlid J."/>
            <person name="Eastwood D."/>
            <person name="Grigoriev I.V."/>
            <person name="Berka R.M."/>
            <person name="Blanchette R.A."/>
            <person name="Kersten P."/>
            <person name="Martinez A.T."/>
            <person name="Vicuna R."/>
            <person name="Cullen D."/>
        </authorList>
    </citation>
    <scope>NUCLEOTIDE SEQUENCE [LARGE SCALE GENOMIC DNA]</scope>
    <source>
        <strain evidence="1 2">B</strain>
    </source>
</reference>
<keyword evidence="2" id="KW-1185">Reference proteome</keyword>
<sequence length="383" mass="42669">MVINVPKTRCMAFGILPRHLPELLINGRAVAWASEYTYVGFTLCSTARNMYAPTYIAKADTSRRMANMTLAAESHVGRLPPWEGRLLYMARVDPHLTAGAAVCLDTDEVLLKPLQKVQRTYLRRLLGLSQRSPKAPLYTETGVLPLRHRRALLALNFLVGILTRGPDAPPLVRAALNDAFTLGTKGTPSWLGSLAHVLRQLGVGVALQDLYDVGGVRSTMERLRTAAASQVREMVTQTSRLRLLAHRGTGAMVAFRSYLRLLNADHRRALTRLLAGEHPLGVQTGRTRRIARKDRGCRFCAKRGSVEDEEHVLLCCDGNAELLELRRVWREDALMRTGRVELPGHSRTLATLLWGLSERKVAAAFGRFVFEVFALCDRTAMVR</sequence>
<accession>M2P5T6</accession>
<protein>
    <recommendedName>
        <fullName evidence="3">Reverse transcriptase domain-containing protein</fullName>
    </recommendedName>
</protein>
<dbReference type="AlphaFoldDB" id="M2P5T6"/>
<dbReference type="OrthoDB" id="2802125at2759"/>
<dbReference type="EMBL" id="KB445955">
    <property type="protein sequence ID" value="EMD30609.1"/>
    <property type="molecule type" value="Genomic_DNA"/>
</dbReference>
<evidence type="ECO:0000313" key="1">
    <source>
        <dbReference type="EMBL" id="EMD30609.1"/>
    </source>
</evidence>
<dbReference type="HOGENOM" id="CLU_045442_0_0_1"/>
<evidence type="ECO:0008006" key="3">
    <source>
        <dbReference type="Google" id="ProtNLM"/>
    </source>
</evidence>
<organism evidence="1 2">
    <name type="scientific">Ceriporiopsis subvermispora (strain B)</name>
    <name type="common">White-rot fungus</name>
    <name type="synonym">Gelatoporia subvermispora</name>
    <dbReference type="NCBI Taxonomy" id="914234"/>
    <lineage>
        <taxon>Eukaryota</taxon>
        <taxon>Fungi</taxon>
        <taxon>Dikarya</taxon>
        <taxon>Basidiomycota</taxon>
        <taxon>Agaricomycotina</taxon>
        <taxon>Agaricomycetes</taxon>
        <taxon>Polyporales</taxon>
        <taxon>Gelatoporiaceae</taxon>
        <taxon>Gelatoporia</taxon>
    </lineage>
</organism>
<dbReference type="STRING" id="914234.M2P5T6"/>
<gene>
    <name evidence="1" type="ORF">CERSUDRAFT_120366</name>
</gene>
<name>M2P5T6_CERS8</name>
<proteinExistence type="predicted"/>
<evidence type="ECO:0000313" key="2">
    <source>
        <dbReference type="Proteomes" id="UP000016930"/>
    </source>
</evidence>